<dbReference type="RefSeq" id="WP_091693001.1">
    <property type="nucleotide sequence ID" value="NZ_FPCG01000001.1"/>
</dbReference>
<sequence>MGRAHEHSLNGSSWPGRTVPDVDTLARLVAGESRRATVSPEDPARAGAEDLELLQRVHALGPLGPFATVRNRAAVGRLVREGLLTLDGLLASAGEEFMRPISTAHEVLAVRGRCGGRRTLLQGWISGSDVAVVSGPAGPDLMAAVDRQDGREYAVMSLDRGSLASLVCQWAGVRTFPAALPRDLLLPEELFTQRVADGCAPVPGPEQLEPVPGEASVDHDAVTGWWGAPWFTWEVTSARHGVNLGLISAQPAGNYVFGGDPAASERAGMSMVRVAPVSAQSVWEALWLLTHGGGAAGAAGRPVLGGTPRRGPLGEAPVLPRSVD</sequence>
<accession>A0A1I7MEG7</accession>
<name>A0A1I7MEG7_9MICC</name>
<dbReference type="Proteomes" id="UP000198881">
    <property type="component" value="Unassembled WGS sequence"/>
</dbReference>
<keyword evidence="3" id="KW-1185">Reference proteome</keyword>
<dbReference type="EMBL" id="FPCG01000001">
    <property type="protein sequence ID" value="SFV20200.1"/>
    <property type="molecule type" value="Genomic_DNA"/>
</dbReference>
<organism evidence="2 3">
    <name type="scientific">Micrococcus terreus</name>
    <dbReference type="NCBI Taxonomy" id="574650"/>
    <lineage>
        <taxon>Bacteria</taxon>
        <taxon>Bacillati</taxon>
        <taxon>Actinomycetota</taxon>
        <taxon>Actinomycetes</taxon>
        <taxon>Micrococcales</taxon>
        <taxon>Micrococcaceae</taxon>
        <taxon>Micrococcus</taxon>
    </lineage>
</organism>
<dbReference type="STRING" id="574650.SAMN04487966_101217"/>
<gene>
    <name evidence="2" type="ORF">SAMN04487966_101217</name>
</gene>
<dbReference type="AlphaFoldDB" id="A0A1I7MEG7"/>
<evidence type="ECO:0000313" key="3">
    <source>
        <dbReference type="Proteomes" id="UP000198881"/>
    </source>
</evidence>
<evidence type="ECO:0008006" key="4">
    <source>
        <dbReference type="Google" id="ProtNLM"/>
    </source>
</evidence>
<proteinExistence type="predicted"/>
<evidence type="ECO:0000313" key="2">
    <source>
        <dbReference type="EMBL" id="SFV20200.1"/>
    </source>
</evidence>
<dbReference type="OrthoDB" id="4863923at2"/>
<protein>
    <recommendedName>
        <fullName evidence="4">EspG family protein</fullName>
    </recommendedName>
</protein>
<feature type="region of interest" description="Disordered" evidence="1">
    <location>
        <begin position="301"/>
        <end position="324"/>
    </location>
</feature>
<evidence type="ECO:0000256" key="1">
    <source>
        <dbReference type="SAM" id="MobiDB-lite"/>
    </source>
</evidence>
<reference evidence="2 3" key="1">
    <citation type="submission" date="2016-10" db="EMBL/GenBank/DDBJ databases">
        <authorList>
            <person name="de Groot N.N."/>
        </authorList>
    </citation>
    <scope>NUCLEOTIDE SEQUENCE [LARGE SCALE GENOMIC DNA]</scope>
    <source>
        <strain evidence="2 3">CGMCC 1.7054</strain>
    </source>
</reference>